<keyword evidence="9" id="KW-0325">Glycoprotein</keyword>
<evidence type="ECO:0000256" key="12">
    <source>
        <dbReference type="ARBA" id="ARBA00023326"/>
    </source>
</evidence>
<dbReference type="Proteomes" id="UP000005220">
    <property type="component" value="Chromosome 10"/>
</dbReference>
<keyword evidence="11 13" id="KW-0326">Glycosidase</keyword>
<feature type="chain" id="PRO_5003559830" description="chitinase" evidence="16">
    <location>
        <begin position="26"/>
        <end position="471"/>
    </location>
</feature>
<dbReference type="OrthoDB" id="6020543at2759"/>
<feature type="signal peptide" evidence="16">
    <location>
        <begin position="1"/>
        <end position="25"/>
    </location>
</feature>
<keyword evidence="19" id="KW-1185">Reference proteome</keyword>
<dbReference type="GO" id="GO:0006032">
    <property type="term" value="P:chitin catabolic process"/>
    <property type="evidence" value="ECO:0007669"/>
    <property type="project" value="UniProtKB-KW"/>
</dbReference>
<protein>
    <recommendedName>
        <fullName evidence="3">chitinase</fullName>
        <ecNumber evidence="3">3.2.1.14</ecNumber>
    </recommendedName>
</protein>
<evidence type="ECO:0000256" key="8">
    <source>
        <dbReference type="ARBA" id="ARBA00023024"/>
    </source>
</evidence>
<name>H2B163_KAZAF</name>
<dbReference type="HOGENOM" id="CLU_007818_1_1_1"/>
<keyword evidence="12" id="KW-0624">Polysaccharide degradation</keyword>
<evidence type="ECO:0000256" key="10">
    <source>
        <dbReference type="ARBA" id="ARBA00023277"/>
    </source>
</evidence>
<dbReference type="SUPFAM" id="SSF51445">
    <property type="entry name" value="(Trans)glycosidases"/>
    <property type="match status" value="1"/>
</dbReference>
<dbReference type="GO" id="GO:0008843">
    <property type="term" value="F:endochitinase activity"/>
    <property type="evidence" value="ECO:0007669"/>
    <property type="project" value="UniProtKB-EC"/>
</dbReference>
<dbReference type="KEGG" id="kaf:KAFR_0J02990"/>
<keyword evidence="6 16" id="KW-0732">Signal</keyword>
<dbReference type="AlphaFoldDB" id="H2B163"/>
<comment type="subcellular location">
    <subcellularLocation>
        <location evidence="2">Secreted</location>
    </subcellularLocation>
</comment>
<feature type="domain" description="GH18" evidence="17">
    <location>
        <begin position="32"/>
        <end position="317"/>
    </location>
</feature>
<dbReference type="Pfam" id="PF03427">
    <property type="entry name" value="CBM_19"/>
    <property type="match status" value="1"/>
</dbReference>
<gene>
    <name evidence="18" type="primary">KAFR0J02990</name>
    <name evidence="18" type="ORF">KAFR_0J02990</name>
</gene>
<proteinExistence type="inferred from homology"/>
<dbReference type="InterPro" id="IPR045321">
    <property type="entry name" value="Cts1-like"/>
</dbReference>
<keyword evidence="10" id="KW-0119">Carbohydrate metabolism</keyword>
<evidence type="ECO:0000256" key="5">
    <source>
        <dbReference type="ARBA" id="ARBA00022669"/>
    </source>
</evidence>
<comment type="similarity">
    <text evidence="14">Belongs to the glycosyl hydrolase 18 family.</text>
</comment>
<sequence>MHLLSVTLINNIFILLAATFTTVVAFDINSNTNVAVYWGQNSYGSQTNLANYCQSSDADIFLLSFLNNFPDLGLNFANACGTTFPGSTLLHCTQIAADIKTCQSLGKKVLLSLGGAVGSYGFSSEAEAETFADTLWATFGEGSGVSNRPFDDSIVDGFDFDIENNNPTGYAALVTKLRTLFKSGSKTYYIGAAPQCVYPDASVGNLLSNADVDFAFIQFYNNYCNVDKQFNFDTWANFAKTVSPNRDIKLFVGLPGGASAAGSGYISDMSVIRSMVQTVSENANFGGISLWDASQAWSNKVDGSTYVHWMKSILEEYASSSTSTTTTSKTTTSKTTTTTPTTPTTTSKTSTTTSKTTTTTTSTTSKPTTLSPTTTTKSSSTKTTTTSTSTATSALEQACHLNDLYSQGLYNGQSTCSTGQTACDSAGNYAVCENGSWTSTSCAAGTTCFAYAYNNQVLTGCNWPNQKPNCS</sequence>
<evidence type="ECO:0000256" key="2">
    <source>
        <dbReference type="ARBA" id="ARBA00004613"/>
    </source>
</evidence>
<dbReference type="Pfam" id="PF00704">
    <property type="entry name" value="Glyco_hydro_18"/>
    <property type="match status" value="1"/>
</dbReference>
<dbReference type="PANTHER" id="PTHR45708:SF49">
    <property type="entry name" value="ENDOCHITINASE"/>
    <property type="match status" value="1"/>
</dbReference>
<keyword evidence="4" id="KW-0964">Secreted</keyword>
<dbReference type="InterPro" id="IPR005089">
    <property type="entry name" value="CBM19"/>
</dbReference>
<keyword evidence="8" id="KW-0146">Chitin degradation</keyword>
<evidence type="ECO:0000256" key="4">
    <source>
        <dbReference type="ARBA" id="ARBA00022525"/>
    </source>
</evidence>
<evidence type="ECO:0000256" key="11">
    <source>
        <dbReference type="ARBA" id="ARBA00023295"/>
    </source>
</evidence>
<dbReference type="GeneID" id="13884012"/>
<evidence type="ECO:0000259" key="17">
    <source>
        <dbReference type="PROSITE" id="PS51910"/>
    </source>
</evidence>
<evidence type="ECO:0000313" key="18">
    <source>
        <dbReference type="EMBL" id="CCF60363.1"/>
    </source>
</evidence>
<dbReference type="PROSITE" id="PS01095">
    <property type="entry name" value="GH18_1"/>
    <property type="match status" value="1"/>
</dbReference>
<dbReference type="PANTHER" id="PTHR45708">
    <property type="entry name" value="ENDOCHITINASE"/>
    <property type="match status" value="1"/>
</dbReference>
<dbReference type="InterPro" id="IPR050542">
    <property type="entry name" value="Glycosyl_Hydrlase18_Chitinase"/>
</dbReference>
<dbReference type="Gene3D" id="3.20.20.80">
    <property type="entry name" value="Glycosidases"/>
    <property type="match status" value="1"/>
</dbReference>
<comment type="catalytic activity">
    <reaction evidence="1">
        <text>Random endo-hydrolysis of N-acetyl-beta-D-glucosaminide (1-&gt;4)-beta-linkages in chitin and chitodextrins.</text>
        <dbReference type="EC" id="3.2.1.14"/>
    </reaction>
</comment>
<organism evidence="18 19">
    <name type="scientific">Kazachstania africana (strain ATCC 22294 / BCRC 22015 / CBS 2517 / CECT 1963 / NBRC 1671 / NRRL Y-8276)</name>
    <name type="common">Yeast</name>
    <name type="synonym">Kluyveromyces africanus</name>
    <dbReference type="NCBI Taxonomy" id="1071382"/>
    <lineage>
        <taxon>Eukaryota</taxon>
        <taxon>Fungi</taxon>
        <taxon>Dikarya</taxon>
        <taxon>Ascomycota</taxon>
        <taxon>Saccharomycotina</taxon>
        <taxon>Saccharomycetes</taxon>
        <taxon>Saccharomycetales</taxon>
        <taxon>Saccharomycetaceae</taxon>
        <taxon>Kazachstania</taxon>
    </lineage>
</organism>
<evidence type="ECO:0000256" key="16">
    <source>
        <dbReference type="SAM" id="SignalP"/>
    </source>
</evidence>
<dbReference type="PROSITE" id="PS51910">
    <property type="entry name" value="GH18_2"/>
    <property type="match status" value="1"/>
</dbReference>
<reference evidence="18 19" key="1">
    <citation type="journal article" date="2011" name="Proc. Natl. Acad. Sci. U.S.A.">
        <title>Evolutionary erosion of yeast sex chromosomes by mating-type switching accidents.</title>
        <authorList>
            <person name="Gordon J.L."/>
            <person name="Armisen D."/>
            <person name="Proux-Wera E."/>
            <person name="Oheigeartaigh S.S."/>
            <person name="Byrne K.P."/>
            <person name="Wolfe K.H."/>
        </authorList>
    </citation>
    <scope>NUCLEOTIDE SEQUENCE [LARGE SCALE GENOMIC DNA]</scope>
    <source>
        <strain evidence="19">ATCC 22294 / BCRC 22015 / CBS 2517 / CECT 1963 / NBRC 1671 / NRRL Y-8276</strain>
    </source>
</reference>
<dbReference type="eggNOG" id="KOG4701">
    <property type="taxonomic scope" value="Eukaryota"/>
</dbReference>
<dbReference type="GO" id="GO:0000272">
    <property type="term" value="P:polysaccharide catabolic process"/>
    <property type="evidence" value="ECO:0007669"/>
    <property type="project" value="UniProtKB-KW"/>
</dbReference>
<dbReference type="STRING" id="1071382.H2B163"/>
<dbReference type="InterPro" id="IPR001223">
    <property type="entry name" value="Glyco_hydro18_cat"/>
</dbReference>
<evidence type="ECO:0000256" key="14">
    <source>
        <dbReference type="RuleBase" id="RU004453"/>
    </source>
</evidence>
<dbReference type="GO" id="GO:0008061">
    <property type="term" value="F:chitin binding"/>
    <property type="evidence" value="ECO:0007669"/>
    <property type="project" value="UniProtKB-KW"/>
</dbReference>
<dbReference type="InterPro" id="IPR001579">
    <property type="entry name" value="Glyco_hydro_18_chit_AS"/>
</dbReference>
<dbReference type="CDD" id="cd02877">
    <property type="entry name" value="GH18_hevamine_XipI_class_III"/>
    <property type="match status" value="1"/>
</dbReference>
<feature type="region of interest" description="Disordered" evidence="15">
    <location>
        <begin position="323"/>
        <end position="387"/>
    </location>
</feature>
<dbReference type="EMBL" id="HE650830">
    <property type="protein sequence ID" value="CCF60363.1"/>
    <property type="molecule type" value="Genomic_DNA"/>
</dbReference>
<dbReference type="RefSeq" id="XP_003959498.1">
    <property type="nucleotide sequence ID" value="XM_003959449.1"/>
</dbReference>
<dbReference type="EC" id="3.2.1.14" evidence="3"/>
<evidence type="ECO:0000256" key="13">
    <source>
        <dbReference type="RuleBase" id="RU000489"/>
    </source>
</evidence>
<dbReference type="InterPro" id="IPR017853">
    <property type="entry name" value="GH"/>
</dbReference>
<dbReference type="FunFam" id="3.20.20.80:FF:000125">
    <property type="entry name" value="CTS1p Endochitinase"/>
    <property type="match status" value="1"/>
</dbReference>
<evidence type="ECO:0000256" key="15">
    <source>
        <dbReference type="SAM" id="MobiDB-lite"/>
    </source>
</evidence>
<evidence type="ECO:0000256" key="6">
    <source>
        <dbReference type="ARBA" id="ARBA00022729"/>
    </source>
</evidence>
<dbReference type="InParanoid" id="H2B163"/>
<evidence type="ECO:0000256" key="1">
    <source>
        <dbReference type="ARBA" id="ARBA00000822"/>
    </source>
</evidence>
<evidence type="ECO:0000256" key="3">
    <source>
        <dbReference type="ARBA" id="ARBA00012729"/>
    </source>
</evidence>
<evidence type="ECO:0000256" key="9">
    <source>
        <dbReference type="ARBA" id="ARBA00023180"/>
    </source>
</evidence>
<dbReference type="GO" id="GO:0005576">
    <property type="term" value="C:extracellular region"/>
    <property type="evidence" value="ECO:0007669"/>
    <property type="project" value="UniProtKB-SubCell"/>
</dbReference>
<keyword evidence="5" id="KW-0147">Chitin-binding</keyword>
<keyword evidence="7 13" id="KW-0378">Hydrolase</keyword>
<evidence type="ECO:0000256" key="7">
    <source>
        <dbReference type="ARBA" id="ARBA00022801"/>
    </source>
</evidence>
<accession>H2B163</accession>
<evidence type="ECO:0000313" key="19">
    <source>
        <dbReference type="Proteomes" id="UP000005220"/>
    </source>
</evidence>